<dbReference type="Proteomes" id="UP001305414">
    <property type="component" value="Unassembled WGS sequence"/>
</dbReference>
<protein>
    <submittedName>
        <fullName evidence="1">Uncharacterized protein</fullName>
    </submittedName>
</protein>
<gene>
    <name evidence="1" type="ORF">RRF57_010642</name>
</gene>
<dbReference type="EMBL" id="JAWHQM010000046">
    <property type="protein sequence ID" value="KAK5634930.1"/>
    <property type="molecule type" value="Genomic_DNA"/>
</dbReference>
<name>A0AAN7ULJ4_9PEZI</name>
<evidence type="ECO:0000313" key="1">
    <source>
        <dbReference type="EMBL" id="KAK5634930.1"/>
    </source>
</evidence>
<sequence>MEQIYPACLENSRLEKAKLDSPGLRMEWRGPSEISQSSPSPHLYAMITIKVPPLNHLNDDNPQEPPYIIPRYLVVTTVPSLAPLTGIRTVSPGTISTRLSSNLTASSSDSTATPLTGTSALTATLFPSALKSAFKCFGFCRCRYFKGSGQFT</sequence>
<organism evidence="1 2">
    <name type="scientific">Xylaria bambusicola</name>
    <dbReference type="NCBI Taxonomy" id="326684"/>
    <lineage>
        <taxon>Eukaryota</taxon>
        <taxon>Fungi</taxon>
        <taxon>Dikarya</taxon>
        <taxon>Ascomycota</taxon>
        <taxon>Pezizomycotina</taxon>
        <taxon>Sordariomycetes</taxon>
        <taxon>Xylariomycetidae</taxon>
        <taxon>Xylariales</taxon>
        <taxon>Xylariaceae</taxon>
        <taxon>Xylaria</taxon>
    </lineage>
</organism>
<dbReference type="AlphaFoldDB" id="A0AAN7ULJ4"/>
<keyword evidence="2" id="KW-1185">Reference proteome</keyword>
<reference evidence="1 2" key="1">
    <citation type="submission" date="2023-10" db="EMBL/GenBank/DDBJ databases">
        <title>Draft genome sequence of Xylaria bambusicola isolate GMP-LS, the root and basal stem rot pathogen of sugarcane in Indonesia.</title>
        <authorList>
            <person name="Selvaraj P."/>
            <person name="Muralishankar V."/>
            <person name="Muruganantham S."/>
            <person name="Sp S."/>
            <person name="Haryani S."/>
            <person name="Lau K.J.X."/>
            <person name="Naqvi N.I."/>
        </authorList>
    </citation>
    <scope>NUCLEOTIDE SEQUENCE [LARGE SCALE GENOMIC DNA]</scope>
    <source>
        <strain evidence="1">GMP-LS</strain>
    </source>
</reference>
<comment type="caution">
    <text evidence="1">The sequence shown here is derived from an EMBL/GenBank/DDBJ whole genome shotgun (WGS) entry which is preliminary data.</text>
</comment>
<proteinExistence type="predicted"/>
<evidence type="ECO:0000313" key="2">
    <source>
        <dbReference type="Proteomes" id="UP001305414"/>
    </source>
</evidence>
<accession>A0AAN7ULJ4</accession>